<dbReference type="SUPFAM" id="SSF143120">
    <property type="entry name" value="YefM-like"/>
    <property type="match status" value="1"/>
</dbReference>
<comment type="caution">
    <text evidence="2">The sequence shown here is derived from an EMBL/GenBank/DDBJ whole genome shotgun (WGS) entry which is preliminary data.</text>
</comment>
<name>A0A0G0ZA66_9BACT</name>
<evidence type="ECO:0000313" key="2">
    <source>
        <dbReference type="EMBL" id="KKS45549.1"/>
    </source>
</evidence>
<evidence type="ECO:0000256" key="1">
    <source>
        <dbReference type="ARBA" id="ARBA00009981"/>
    </source>
</evidence>
<gene>
    <name evidence="2" type="ORF">UV10_C0020G0006</name>
</gene>
<evidence type="ECO:0000313" key="3">
    <source>
        <dbReference type="Proteomes" id="UP000034951"/>
    </source>
</evidence>
<dbReference type="AlphaFoldDB" id="A0A0G0ZA66"/>
<dbReference type="Proteomes" id="UP000034951">
    <property type="component" value="Unassembled WGS sequence"/>
</dbReference>
<dbReference type="InterPro" id="IPR036165">
    <property type="entry name" value="YefM-like_sf"/>
</dbReference>
<protein>
    <recommendedName>
        <fullName evidence="4">Antitoxin</fullName>
    </recommendedName>
</protein>
<proteinExistence type="inferred from homology"/>
<sequence>MDKIIKEILKDGGKCLIIEDGEPIGVILNMEEYELLRNKSQTNEIKPEAEKSLELADIDFTDNENVTLEDLGLDPDIQLPKDF</sequence>
<reference evidence="2 3" key="1">
    <citation type="journal article" date="2015" name="Nature">
        <title>rRNA introns, odd ribosomes, and small enigmatic genomes across a large radiation of phyla.</title>
        <authorList>
            <person name="Brown C.T."/>
            <person name="Hug L.A."/>
            <person name="Thomas B.C."/>
            <person name="Sharon I."/>
            <person name="Castelle C.J."/>
            <person name="Singh A."/>
            <person name="Wilkins M.J."/>
            <person name="Williams K.H."/>
            <person name="Banfield J.F."/>
        </authorList>
    </citation>
    <scope>NUCLEOTIDE SEQUENCE [LARGE SCALE GENOMIC DNA]</scope>
</reference>
<comment type="similarity">
    <text evidence="1">Belongs to the phD/YefM antitoxin family.</text>
</comment>
<dbReference type="EMBL" id="LCDE01000020">
    <property type="protein sequence ID" value="KKS45549.1"/>
    <property type="molecule type" value="Genomic_DNA"/>
</dbReference>
<organism evidence="2 3">
    <name type="scientific">Candidatus Azambacteria bacterium GW2011_GWA1_42_19</name>
    <dbReference type="NCBI Taxonomy" id="1618609"/>
    <lineage>
        <taxon>Bacteria</taxon>
        <taxon>Candidatus Azamiibacteriota</taxon>
    </lineage>
</organism>
<accession>A0A0G0ZA66</accession>
<evidence type="ECO:0008006" key="4">
    <source>
        <dbReference type="Google" id="ProtNLM"/>
    </source>
</evidence>